<evidence type="ECO:0000313" key="3">
    <source>
        <dbReference type="Proteomes" id="UP000568380"/>
    </source>
</evidence>
<keyword evidence="3" id="KW-1185">Reference proteome</keyword>
<name>A0A7W8EI12_9ACTN</name>
<feature type="region of interest" description="Disordered" evidence="1">
    <location>
        <begin position="1"/>
        <end position="27"/>
    </location>
</feature>
<dbReference type="Proteomes" id="UP000568380">
    <property type="component" value="Unassembled WGS sequence"/>
</dbReference>
<organism evidence="2 3">
    <name type="scientific">Nonomuraea endophytica</name>
    <dbReference type="NCBI Taxonomy" id="714136"/>
    <lineage>
        <taxon>Bacteria</taxon>
        <taxon>Bacillati</taxon>
        <taxon>Actinomycetota</taxon>
        <taxon>Actinomycetes</taxon>
        <taxon>Streptosporangiales</taxon>
        <taxon>Streptosporangiaceae</taxon>
        <taxon>Nonomuraea</taxon>
    </lineage>
</organism>
<sequence>MQLPDRIGEGAGPGAPDAWARRASGRSAPSRCTARIARMAGLLETTDGYTGGADDRLPLVWELG</sequence>
<dbReference type="AlphaFoldDB" id="A0A7W8EI12"/>
<evidence type="ECO:0000313" key="2">
    <source>
        <dbReference type="EMBL" id="MBB5081520.1"/>
    </source>
</evidence>
<accession>A0A7W8EI12</accession>
<protein>
    <submittedName>
        <fullName evidence="2">Uncharacterized protein</fullName>
    </submittedName>
</protein>
<comment type="caution">
    <text evidence="2">The sequence shown here is derived from an EMBL/GenBank/DDBJ whole genome shotgun (WGS) entry which is preliminary data.</text>
</comment>
<evidence type="ECO:0000256" key="1">
    <source>
        <dbReference type="SAM" id="MobiDB-lite"/>
    </source>
</evidence>
<dbReference type="EMBL" id="JACHIN010000010">
    <property type="protein sequence ID" value="MBB5081520.1"/>
    <property type="molecule type" value="Genomic_DNA"/>
</dbReference>
<gene>
    <name evidence="2" type="ORF">HNR40_007015</name>
</gene>
<reference evidence="2 3" key="1">
    <citation type="submission" date="2020-08" db="EMBL/GenBank/DDBJ databases">
        <title>Genomic Encyclopedia of Type Strains, Phase IV (KMG-IV): sequencing the most valuable type-strain genomes for metagenomic binning, comparative biology and taxonomic classification.</title>
        <authorList>
            <person name="Goeker M."/>
        </authorList>
    </citation>
    <scope>NUCLEOTIDE SEQUENCE [LARGE SCALE GENOMIC DNA]</scope>
    <source>
        <strain evidence="2 3">DSM 45385</strain>
    </source>
</reference>
<proteinExistence type="predicted"/>
<dbReference type="RefSeq" id="WP_184968901.1">
    <property type="nucleotide sequence ID" value="NZ_JACHIN010000010.1"/>
</dbReference>